<dbReference type="InterPro" id="IPR003593">
    <property type="entry name" value="AAA+_ATPase"/>
</dbReference>
<evidence type="ECO:0000256" key="8">
    <source>
        <dbReference type="ARBA" id="ARBA00023136"/>
    </source>
</evidence>
<evidence type="ECO:0000256" key="7">
    <source>
        <dbReference type="ARBA" id="ARBA00022989"/>
    </source>
</evidence>
<keyword evidence="6 9" id="KW-0067">ATP-binding</keyword>
<evidence type="ECO:0000256" key="11">
    <source>
        <dbReference type="SAM" id="Phobius"/>
    </source>
</evidence>
<evidence type="ECO:0000259" key="12">
    <source>
        <dbReference type="PROSITE" id="PS50901"/>
    </source>
</evidence>
<evidence type="ECO:0000313" key="13">
    <source>
        <dbReference type="EMBL" id="TDC30459.1"/>
    </source>
</evidence>
<name>A0A4R4Q649_9ACTN</name>
<accession>A0A4R4Q649</accession>
<organism evidence="13 14">
    <name type="scientific">Kribbella albertanoniae</name>
    <dbReference type="NCBI Taxonomy" id="1266829"/>
    <lineage>
        <taxon>Bacteria</taxon>
        <taxon>Bacillati</taxon>
        <taxon>Actinomycetota</taxon>
        <taxon>Actinomycetes</taxon>
        <taxon>Propionibacteriales</taxon>
        <taxon>Kribbellaceae</taxon>
        <taxon>Kribbella</taxon>
    </lineage>
</organism>
<dbReference type="SMART" id="SM00382">
    <property type="entry name" value="AAA"/>
    <property type="match status" value="3"/>
</dbReference>
<dbReference type="NCBIfam" id="TIGR03925">
    <property type="entry name" value="T7SS_EccC_b"/>
    <property type="match status" value="1"/>
</dbReference>
<dbReference type="Pfam" id="PF01580">
    <property type="entry name" value="FtsK_SpoIIIE"/>
    <property type="match status" value="2"/>
</dbReference>
<evidence type="ECO:0000256" key="5">
    <source>
        <dbReference type="ARBA" id="ARBA00022741"/>
    </source>
</evidence>
<proteinExistence type="predicted"/>
<comment type="subcellular location">
    <subcellularLocation>
        <location evidence="1">Cell membrane</location>
        <topology evidence="1">Multi-pass membrane protein</topology>
    </subcellularLocation>
</comment>
<dbReference type="PANTHER" id="PTHR22683">
    <property type="entry name" value="SPORULATION PROTEIN RELATED"/>
    <property type="match status" value="1"/>
</dbReference>
<feature type="domain" description="FtsK" evidence="12">
    <location>
        <begin position="815"/>
        <end position="1006"/>
    </location>
</feature>
<evidence type="ECO:0000256" key="1">
    <source>
        <dbReference type="ARBA" id="ARBA00004651"/>
    </source>
</evidence>
<dbReference type="EMBL" id="SMKA01000045">
    <property type="protein sequence ID" value="TDC30459.1"/>
    <property type="molecule type" value="Genomic_DNA"/>
</dbReference>
<comment type="caution">
    <text evidence="13">The sequence shown here is derived from an EMBL/GenBank/DDBJ whole genome shotgun (WGS) entry which is preliminary data.</text>
</comment>
<dbReference type="NCBIfam" id="TIGR03924">
    <property type="entry name" value="T7SS_EccC_a"/>
    <property type="match status" value="1"/>
</dbReference>
<sequence length="1334" mass="145079">MATVIVKRPARRPSPEAPAGELLLEAPPEIPLPSGRQWTQGLMMLPMVAMMGAMLLSFSGNMRSGLRLVIYGLFGAALIGMVIVGIAQAGGTGKREMGQARRAYLRQLAQHRLRLNRAIARQRDALHYAHPSPESLWSLAVSYRLWERRRDDVDFGVARIGAGRQSAPITLIPPDTQPLERLEPLSALALRRFLSTYAEVPGLPLAISLAGFSRIHVRGDHDRGRGLTRALLAQLATFHAPDDLRIAVCAGTAEQAEWDWAKWMPHALHPQRVDAVGPLRLVAPTITGVEAMLDDLIANRPRFDPDIDNRGAGPLIVVVIDGGDLAGSDHLMTGGGVEGVVVIDLSTTPPRALDPSCIVLEVDADGNLMTQTMDGEAELGAADSLDASLAEALARQLAPLRLTAGMIGEQPLSAELGLAELLELGDPYSFDPTQTWIQRPNRDRLRIRFGIRSDGMPVEIDFKESAQDGMGPHGLLIGATGSGKSELLRTLVLGLAITHPPRSLNFALVDFKGGATFTRLDRLPHTSAVITNLADELHLVDRMTNALDGELLRRQELLRAAGSFSSLRDYEKARAAGAPLEEVPTLLVIVDEFSELLSAKPDFIDTFVQIGRVGRSLGVHLLLASQRLEEGRLRGLDTHLSYRIALRTFSDMDSRTVLGNGEAFKLPRPPGHGFLKSGTDTLIRFRSAYVSGVHQRPTGATAGVNYQEIPELMPYSTSYHAPALESEDDETPYDEVNDDVIGDSLLDILVERLRGQGDPAHQVWLPPLDEAPAVGDLYETLGTDPARGLTVANAGWYGSLRAIAGIVDRPLDQRRDPLVLDLSGAEGHVVVIGGPQSGKSTTLQTIVAGLALTHTPKEVQFYCLDFGGGSLGSLRNLPHVGGVFGRQSTGAVRRTVAEVAGLLDRRERQFAAADIDGMPTYRRRRAAGEFADDPFGDVFLMIDGWGVLRSDFEELEAEIADIAARGLSYGVHVVLTCSRSYELRMNIRDLLGTRLELKLGDPIDSMVDRIAALAVPAKRPGRGVTTTKHQMLIGLPHLQERSGDVEQDATHSSVSTGTAELVDAIATAWPGDRAPAVRLLPATFSASALPDRDRPEGTGHRLSIGLAEHDLRPAELDFGTEPHLLLFGDAESGKTNLLRLLAHRIASSYQPEQARIIIIDHRRALLGEITTPHLIGYGADRSATSLLLTEAARSMTERLPPDDVTPEQLRRRSWWSGPELFVLVDDYDLVVSPLDNPFLPLIDFVQHGRDIGFHMIVTRRMNGAGRALYEQFIARMRDVGSPGIQLSGDKLEGPLLGGVKPELLPPGRGRLIRHRGEAQLIQLAWQPPREEDGN</sequence>
<feature type="transmembrane region" description="Helical" evidence="11">
    <location>
        <begin position="38"/>
        <end position="56"/>
    </location>
</feature>
<dbReference type="RefSeq" id="WP_132406360.1">
    <property type="nucleotide sequence ID" value="NZ_SMKA01000045.1"/>
</dbReference>
<dbReference type="GO" id="GO:0005524">
    <property type="term" value="F:ATP binding"/>
    <property type="evidence" value="ECO:0007669"/>
    <property type="project" value="UniProtKB-UniRule"/>
</dbReference>
<feature type="region of interest" description="Disordered" evidence="10">
    <location>
        <begin position="1"/>
        <end position="21"/>
    </location>
</feature>
<reference evidence="13 14" key="1">
    <citation type="submission" date="2019-03" db="EMBL/GenBank/DDBJ databases">
        <title>Draft genome sequences of novel Actinobacteria.</title>
        <authorList>
            <person name="Sahin N."/>
            <person name="Ay H."/>
            <person name="Saygin H."/>
        </authorList>
    </citation>
    <scope>NUCLEOTIDE SEQUENCE [LARGE SCALE GENOMIC DNA]</scope>
    <source>
        <strain evidence="13 14">JCM 30547</strain>
    </source>
</reference>
<dbReference type="GO" id="GO:0003677">
    <property type="term" value="F:DNA binding"/>
    <property type="evidence" value="ECO:0007669"/>
    <property type="project" value="InterPro"/>
</dbReference>
<keyword evidence="3 11" id="KW-0812">Transmembrane</keyword>
<dbReference type="InterPro" id="IPR002543">
    <property type="entry name" value="FtsK_dom"/>
</dbReference>
<dbReference type="PROSITE" id="PS50901">
    <property type="entry name" value="FTSK"/>
    <property type="match status" value="3"/>
</dbReference>
<dbReference type="Gene3D" id="3.40.50.300">
    <property type="entry name" value="P-loop containing nucleotide triphosphate hydrolases"/>
    <property type="match status" value="3"/>
</dbReference>
<dbReference type="InterPro" id="IPR023837">
    <property type="entry name" value="EccCb-like_Actinobacteria"/>
</dbReference>
<dbReference type="Proteomes" id="UP000295075">
    <property type="component" value="Unassembled WGS sequence"/>
</dbReference>
<feature type="transmembrane region" description="Helical" evidence="11">
    <location>
        <begin position="68"/>
        <end position="87"/>
    </location>
</feature>
<keyword evidence="7 11" id="KW-1133">Transmembrane helix</keyword>
<dbReference type="PANTHER" id="PTHR22683:SF1">
    <property type="entry name" value="TYPE VII SECRETION SYSTEM PROTEIN ESSC"/>
    <property type="match status" value="1"/>
</dbReference>
<protein>
    <submittedName>
        <fullName evidence="13">Type VII secretion protein EccCa</fullName>
    </submittedName>
</protein>
<evidence type="ECO:0000256" key="9">
    <source>
        <dbReference type="PROSITE-ProRule" id="PRU00289"/>
    </source>
</evidence>
<gene>
    <name evidence="13" type="primary">eccCa</name>
    <name evidence="13" type="ORF">E1261_13315</name>
</gene>
<keyword evidence="2" id="KW-1003">Cell membrane</keyword>
<feature type="binding site" evidence="9">
    <location>
        <begin position="478"/>
        <end position="485"/>
    </location>
    <ligand>
        <name>ATP</name>
        <dbReference type="ChEBI" id="CHEBI:30616"/>
    </ligand>
</feature>
<feature type="domain" description="FtsK" evidence="12">
    <location>
        <begin position="455"/>
        <end position="655"/>
    </location>
</feature>
<evidence type="ECO:0000256" key="10">
    <source>
        <dbReference type="SAM" id="MobiDB-lite"/>
    </source>
</evidence>
<evidence type="ECO:0000256" key="2">
    <source>
        <dbReference type="ARBA" id="ARBA00022475"/>
    </source>
</evidence>
<evidence type="ECO:0000256" key="4">
    <source>
        <dbReference type="ARBA" id="ARBA00022737"/>
    </source>
</evidence>
<dbReference type="OrthoDB" id="9807790at2"/>
<feature type="binding site" evidence="9">
    <location>
        <begin position="1128"/>
        <end position="1135"/>
    </location>
    <ligand>
        <name>ATP</name>
        <dbReference type="ChEBI" id="CHEBI:30616"/>
    </ligand>
</feature>
<dbReference type="GO" id="GO:0005886">
    <property type="term" value="C:plasma membrane"/>
    <property type="evidence" value="ECO:0007669"/>
    <property type="project" value="UniProtKB-SubCell"/>
</dbReference>
<keyword evidence="4" id="KW-0677">Repeat</keyword>
<feature type="binding site" evidence="9">
    <location>
        <begin position="833"/>
        <end position="840"/>
    </location>
    <ligand>
        <name>ATP</name>
        <dbReference type="ChEBI" id="CHEBI:30616"/>
    </ligand>
</feature>
<evidence type="ECO:0000313" key="14">
    <source>
        <dbReference type="Proteomes" id="UP000295075"/>
    </source>
</evidence>
<keyword evidence="8 11" id="KW-0472">Membrane</keyword>
<dbReference type="InterPro" id="IPR023836">
    <property type="entry name" value="EccCa-like_Actinobacteria"/>
</dbReference>
<evidence type="ECO:0000256" key="6">
    <source>
        <dbReference type="ARBA" id="ARBA00022840"/>
    </source>
</evidence>
<dbReference type="InterPro" id="IPR050206">
    <property type="entry name" value="FtsK/SpoIIIE/SftA"/>
</dbReference>
<keyword evidence="5 9" id="KW-0547">Nucleotide-binding</keyword>
<evidence type="ECO:0000256" key="3">
    <source>
        <dbReference type="ARBA" id="ARBA00022692"/>
    </source>
</evidence>
<feature type="domain" description="FtsK" evidence="12">
    <location>
        <begin position="1111"/>
        <end position="1295"/>
    </location>
</feature>
<dbReference type="SUPFAM" id="SSF52540">
    <property type="entry name" value="P-loop containing nucleoside triphosphate hydrolases"/>
    <property type="match status" value="3"/>
</dbReference>
<dbReference type="InterPro" id="IPR027417">
    <property type="entry name" value="P-loop_NTPase"/>
</dbReference>
<keyword evidence="14" id="KW-1185">Reference proteome</keyword>